<keyword evidence="3" id="KW-0576">Peroxisome</keyword>
<dbReference type="PANTHER" id="PTHR24096:SF422">
    <property type="entry name" value="BCDNA.GH02901"/>
    <property type="match status" value="1"/>
</dbReference>
<dbReference type="PROSITE" id="PS00455">
    <property type="entry name" value="AMP_BINDING"/>
    <property type="match status" value="1"/>
</dbReference>
<feature type="domain" description="AMP-binding enzyme C-terminal" evidence="5">
    <location>
        <begin position="460"/>
        <end position="535"/>
    </location>
</feature>
<dbReference type="InterPro" id="IPR045851">
    <property type="entry name" value="AMP-bd_C_sf"/>
</dbReference>
<gene>
    <name evidence="6" type="ORF">L596_021071</name>
</gene>
<organism evidence="6 7">
    <name type="scientific">Steinernema carpocapsae</name>
    <name type="common">Entomopathogenic nematode</name>
    <dbReference type="NCBI Taxonomy" id="34508"/>
    <lineage>
        <taxon>Eukaryota</taxon>
        <taxon>Metazoa</taxon>
        <taxon>Ecdysozoa</taxon>
        <taxon>Nematoda</taxon>
        <taxon>Chromadorea</taxon>
        <taxon>Rhabditida</taxon>
        <taxon>Tylenchina</taxon>
        <taxon>Panagrolaimomorpha</taxon>
        <taxon>Strongyloidoidea</taxon>
        <taxon>Steinernematidae</taxon>
        <taxon>Steinernema</taxon>
    </lineage>
</organism>
<evidence type="ECO:0000256" key="2">
    <source>
        <dbReference type="ARBA" id="ARBA00006432"/>
    </source>
</evidence>
<dbReference type="PANTHER" id="PTHR24096">
    <property type="entry name" value="LONG-CHAIN-FATTY-ACID--COA LIGASE"/>
    <property type="match status" value="1"/>
</dbReference>
<sequence length="558" mass="62193">MILKSEFPNVEVGNRPYGEIMLEALWKHSVDMPEKIALVSGENREHRVTYKEVYVQCLSVASFLHSKHFTHGDVACIVAPNCLEFFPIVCGITLNGGAMSGASYAFTEYELTRQFQDCEAKMVFAHTCNLETVLNAAKKCPKITTVVAIPAENKPMPNLPFGVIPYSSVVSFKPDLHRSRVDIDVNRDIALLPYSSGTTGAPKGVMLSHRNLVTQLNQVKSHFETHLIPKIDPNNNLLEESDLLFLPFYHIYGFSTVTNILFRGATGVILSKFDHDTFCRSIQDFKIKFLKVVPPIVLFLAKHPTARKYDLSSVKVLMTAAAPAGKEICEEVMKVIPSIEYVVQSYGMTEVSSGSHLAYIGKDAKFGNCGKLISNLEQKIRDPKTGKDLGIGERGEVCIRGPTIMMGYLNRPQATAEMIDDQGWLRTGDIGYVDKDGYLFIVDRLKELIKVKGLQVPPAELEDLLFTHSKIEDAAVIGVPDEKDGEHPMAFVVRSEESLTEKEVLDYVKERVSHYKQLKGGVVFIREIPKAPSGKILRRFLRDEAEAIRKAGAKISKL</sequence>
<evidence type="ECO:0008006" key="8">
    <source>
        <dbReference type="Google" id="ProtNLM"/>
    </source>
</evidence>
<dbReference type="Pfam" id="PF13193">
    <property type="entry name" value="AMP-binding_C"/>
    <property type="match status" value="1"/>
</dbReference>
<dbReference type="Proteomes" id="UP000298663">
    <property type="component" value="Unassembled WGS sequence"/>
</dbReference>
<dbReference type="EMBL" id="AZBU02000006">
    <property type="protein sequence ID" value="TKR73803.1"/>
    <property type="molecule type" value="Genomic_DNA"/>
</dbReference>
<dbReference type="Pfam" id="PF00501">
    <property type="entry name" value="AMP-binding"/>
    <property type="match status" value="1"/>
</dbReference>
<protein>
    <recommendedName>
        <fullName evidence="8">AMP-dependent synthetase/ligase domain-containing protein</fullName>
    </recommendedName>
</protein>
<keyword evidence="7" id="KW-1185">Reference proteome</keyword>
<dbReference type="OrthoDB" id="10253869at2759"/>
<dbReference type="InterPro" id="IPR025110">
    <property type="entry name" value="AMP-bd_C"/>
</dbReference>
<evidence type="ECO:0000259" key="5">
    <source>
        <dbReference type="Pfam" id="PF13193"/>
    </source>
</evidence>
<evidence type="ECO:0000256" key="3">
    <source>
        <dbReference type="ARBA" id="ARBA00023140"/>
    </source>
</evidence>
<dbReference type="Gene3D" id="3.30.300.30">
    <property type="match status" value="1"/>
</dbReference>
<dbReference type="CDD" id="cd05911">
    <property type="entry name" value="Firefly_Luc_like"/>
    <property type="match status" value="1"/>
</dbReference>
<dbReference type="SUPFAM" id="SSF56801">
    <property type="entry name" value="Acetyl-CoA synthetase-like"/>
    <property type="match status" value="1"/>
</dbReference>
<dbReference type="STRING" id="34508.A0A4U5MW58"/>
<comment type="subcellular location">
    <subcellularLocation>
        <location evidence="1">Peroxisome</location>
    </subcellularLocation>
</comment>
<reference evidence="6 7" key="1">
    <citation type="journal article" date="2015" name="Genome Biol.">
        <title>Comparative genomics of Steinernema reveals deeply conserved gene regulatory networks.</title>
        <authorList>
            <person name="Dillman A.R."/>
            <person name="Macchietto M."/>
            <person name="Porter C.F."/>
            <person name="Rogers A."/>
            <person name="Williams B."/>
            <person name="Antoshechkin I."/>
            <person name="Lee M.M."/>
            <person name="Goodwin Z."/>
            <person name="Lu X."/>
            <person name="Lewis E.E."/>
            <person name="Goodrich-Blair H."/>
            <person name="Stock S.P."/>
            <person name="Adams B.J."/>
            <person name="Sternberg P.W."/>
            <person name="Mortazavi A."/>
        </authorList>
    </citation>
    <scope>NUCLEOTIDE SEQUENCE [LARGE SCALE GENOMIC DNA]</scope>
    <source>
        <strain evidence="6 7">ALL</strain>
    </source>
</reference>
<evidence type="ECO:0000256" key="1">
    <source>
        <dbReference type="ARBA" id="ARBA00004275"/>
    </source>
</evidence>
<dbReference type="GO" id="GO:0005777">
    <property type="term" value="C:peroxisome"/>
    <property type="evidence" value="ECO:0007669"/>
    <property type="project" value="UniProtKB-SubCell"/>
</dbReference>
<dbReference type="Gene3D" id="3.40.50.980">
    <property type="match status" value="2"/>
</dbReference>
<evidence type="ECO:0000313" key="6">
    <source>
        <dbReference type="EMBL" id="TKR73803.1"/>
    </source>
</evidence>
<evidence type="ECO:0000259" key="4">
    <source>
        <dbReference type="Pfam" id="PF00501"/>
    </source>
</evidence>
<dbReference type="FunFam" id="3.30.300.30:FF:000007">
    <property type="entry name" value="4-coumarate--CoA ligase 2"/>
    <property type="match status" value="1"/>
</dbReference>
<dbReference type="InterPro" id="IPR000873">
    <property type="entry name" value="AMP-dep_synth/lig_dom"/>
</dbReference>
<comment type="similarity">
    <text evidence="2">Belongs to the ATP-dependent AMP-binding enzyme family.</text>
</comment>
<dbReference type="Gene3D" id="2.30.38.10">
    <property type="entry name" value="Luciferase, Domain 3"/>
    <property type="match status" value="1"/>
</dbReference>
<feature type="domain" description="AMP-dependent synthetase/ligase" evidence="4">
    <location>
        <begin position="31"/>
        <end position="409"/>
    </location>
</feature>
<dbReference type="AlphaFoldDB" id="A0A4U5MW58"/>
<name>A0A4U5MW58_STECR</name>
<proteinExistence type="inferred from homology"/>
<comment type="caution">
    <text evidence="6">The sequence shown here is derived from an EMBL/GenBank/DDBJ whole genome shotgun (WGS) entry which is preliminary data.</text>
</comment>
<accession>A0A4U5MW58</accession>
<evidence type="ECO:0000313" key="7">
    <source>
        <dbReference type="Proteomes" id="UP000298663"/>
    </source>
</evidence>
<dbReference type="InterPro" id="IPR020845">
    <property type="entry name" value="AMP-binding_CS"/>
</dbReference>
<reference evidence="6 7" key="2">
    <citation type="journal article" date="2019" name="G3 (Bethesda)">
        <title>Hybrid Assembly of the Genome of the Entomopathogenic Nematode Steinernema carpocapsae Identifies the X-Chromosome.</title>
        <authorList>
            <person name="Serra L."/>
            <person name="Macchietto M."/>
            <person name="Macias-Munoz A."/>
            <person name="McGill C.J."/>
            <person name="Rodriguez I.M."/>
            <person name="Rodriguez B."/>
            <person name="Murad R."/>
            <person name="Mortazavi A."/>
        </authorList>
    </citation>
    <scope>NUCLEOTIDE SEQUENCE [LARGE SCALE GENOMIC DNA]</scope>
    <source>
        <strain evidence="6 7">ALL</strain>
    </source>
</reference>
<dbReference type="GO" id="GO:0016405">
    <property type="term" value="F:CoA-ligase activity"/>
    <property type="evidence" value="ECO:0007669"/>
    <property type="project" value="TreeGrafter"/>
</dbReference>